<feature type="compositionally biased region" description="Polar residues" evidence="1">
    <location>
        <begin position="69"/>
        <end position="79"/>
    </location>
</feature>
<protein>
    <recommendedName>
        <fullName evidence="4">Acetate kinase</fullName>
    </recommendedName>
</protein>
<evidence type="ECO:0000313" key="2">
    <source>
        <dbReference type="EMBL" id="KEZ75623.1"/>
    </source>
</evidence>
<dbReference type="Pfam" id="PF13557">
    <property type="entry name" value="Phenol_MetA_deg"/>
    <property type="match status" value="1"/>
</dbReference>
<reference evidence="2 3" key="1">
    <citation type="submission" date="2013-03" db="EMBL/GenBank/DDBJ databases">
        <title>Salinisphaera hydrothermalis C41B8 Genome Sequencing.</title>
        <authorList>
            <person name="Li C."/>
            <person name="Lai Q."/>
            <person name="Shao Z."/>
        </authorList>
    </citation>
    <scope>NUCLEOTIDE SEQUENCE [LARGE SCALE GENOMIC DNA]</scope>
    <source>
        <strain evidence="2 3">C41B8</strain>
    </source>
</reference>
<dbReference type="eggNOG" id="COG4313">
    <property type="taxonomic scope" value="Bacteria"/>
</dbReference>
<feature type="region of interest" description="Disordered" evidence="1">
    <location>
        <begin position="62"/>
        <end position="92"/>
    </location>
</feature>
<dbReference type="AlphaFoldDB" id="A0A084IFY9"/>
<accession>A0A084IFY9</accession>
<dbReference type="PATRIC" id="fig|1304275.5.peg.3885"/>
<evidence type="ECO:0008006" key="4">
    <source>
        <dbReference type="Google" id="ProtNLM"/>
    </source>
</evidence>
<name>A0A084IFY9_SALHC</name>
<dbReference type="Proteomes" id="UP000028302">
    <property type="component" value="Unassembled WGS sequence"/>
</dbReference>
<dbReference type="EMBL" id="APNK01000075">
    <property type="protein sequence ID" value="KEZ75623.1"/>
    <property type="molecule type" value="Genomic_DNA"/>
</dbReference>
<evidence type="ECO:0000256" key="1">
    <source>
        <dbReference type="SAM" id="MobiDB-lite"/>
    </source>
</evidence>
<dbReference type="eggNOG" id="COG3170">
    <property type="taxonomic scope" value="Bacteria"/>
</dbReference>
<keyword evidence="3" id="KW-1185">Reference proteome</keyword>
<comment type="caution">
    <text evidence="2">The sequence shown here is derived from an EMBL/GenBank/DDBJ whole genome shotgun (WGS) entry which is preliminary data.</text>
</comment>
<proteinExistence type="predicted"/>
<organism evidence="2 3">
    <name type="scientific">Salinisphaera hydrothermalis (strain C41B8)</name>
    <dbReference type="NCBI Taxonomy" id="1304275"/>
    <lineage>
        <taxon>Bacteria</taxon>
        <taxon>Pseudomonadati</taxon>
        <taxon>Pseudomonadota</taxon>
        <taxon>Gammaproteobacteria</taxon>
        <taxon>Salinisphaerales</taxon>
        <taxon>Salinisphaeraceae</taxon>
        <taxon>Salinisphaera</taxon>
    </lineage>
</organism>
<sequence>MGLAGFASWPGTGWTADNAAADTLDRLEQQIAAQQARIDAQQEALNHEQKQLQATRAQLESLRGRGGPPQNSAGPQTAVGQAPSPEAANHPDTAAVSQQTSLLTPKGHVVLEPSVEYQYSSNNQVSLIGYTVIPAITIGLIDVRKVNQSLVIGALTGRYGLTNRLEFELKAPYVYREQQSSARPLATPSSQNEVFNASGNDIGDIEVALRYQFNQGGPGMPYFIGGLRGILPTGKSPFDVKYAPASSSQAGTLTQEELPTGAGFYGIQPSLTAIYPSDPVVFFGGVSYLHNFPSDINKRIGSTYIGRVDPGDQIQFNFGMGLALNDRSSFSIGYQHTFVDKTKYNGSAPPGAISAQLGQLLIGYSYRIGPTSSLNLSLGAGVTSDTPDVDINLRVPFTF</sequence>
<evidence type="ECO:0000313" key="3">
    <source>
        <dbReference type="Proteomes" id="UP000028302"/>
    </source>
</evidence>
<dbReference type="InterPro" id="IPR025737">
    <property type="entry name" value="FApF"/>
</dbReference>
<gene>
    <name evidence="2" type="ORF">C41B8_19059</name>
</gene>
<dbReference type="STRING" id="1304275.C41B8_19059"/>